<keyword evidence="2" id="KW-1185">Reference proteome</keyword>
<evidence type="ECO:0000313" key="1">
    <source>
        <dbReference type="EMBL" id="MBP2702999.1"/>
    </source>
</evidence>
<dbReference type="CDD" id="cd00586">
    <property type="entry name" value="4HBT"/>
    <property type="match status" value="1"/>
</dbReference>
<organism evidence="1 2">
    <name type="scientific">Microbispora oryzae</name>
    <dbReference type="NCBI Taxonomy" id="2806554"/>
    <lineage>
        <taxon>Bacteria</taxon>
        <taxon>Bacillati</taxon>
        <taxon>Actinomycetota</taxon>
        <taxon>Actinomycetes</taxon>
        <taxon>Streptosporangiales</taxon>
        <taxon>Streptosporangiaceae</taxon>
        <taxon>Microbispora</taxon>
    </lineage>
</organism>
<dbReference type="Proteomes" id="UP000674234">
    <property type="component" value="Unassembled WGS sequence"/>
</dbReference>
<dbReference type="Pfam" id="PF13279">
    <property type="entry name" value="4HBT_2"/>
    <property type="match status" value="1"/>
</dbReference>
<dbReference type="Gene3D" id="3.10.129.10">
    <property type="entry name" value="Hotdog Thioesterase"/>
    <property type="match status" value="1"/>
</dbReference>
<reference evidence="1" key="1">
    <citation type="submission" date="2021-02" db="EMBL/GenBank/DDBJ databases">
        <title>Draft genome sequence of Microbispora sp. RL4-1S isolated from rice leaves in Thailand.</title>
        <authorList>
            <person name="Muangham S."/>
            <person name="Duangmal K."/>
        </authorList>
    </citation>
    <scope>NUCLEOTIDE SEQUENCE</scope>
    <source>
        <strain evidence="1">RL4-1S</strain>
    </source>
</reference>
<comment type="caution">
    <text evidence="1">The sequence shown here is derived from an EMBL/GenBank/DDBJ whole genome shotgun (WGS) entry which is preliminary data.</text>
</comment>
<gene>
    <name evidence="1" type="ORF">JOL79_04175</name>
</gene>
<dbReference type="RefSeq" id="WP_210154319.1">
    <property type="nucleotide sequence ID" value="NZ_JAFCNB010000002.1"/>
</dbReference>
<sequence length="146" mass="16236">MNPYYEHRQVVTFADTNVVGNVYFTHYFEWQGRCRERFLADQAPEVLQALAGDLVLVTVDCSCEFFAELYALDEVSIRMSLGGVDDNRVTMDFGYYRVGAGPARLVARGRQTIACLRRGPGGALVPVEIPGPLRRALDRYSPVAAA</sequence>
<evidence type="ECO:0000313" key="2">
    <source>
        <dbReference type="Proteomes" id="UP000674234"/>
    </source>
</evidence>
<name>A0A940WLX8_9ACTN</name>
<dbReference type="EMBL" id="JAFCNB010000002">
    <property type="protein sequence ID" value="MBP2702999.1"/>
    <property type="molecule type" value="Genomic_DNA"/>
</dbReference>
<proteinExistence type="predicted"/>
<accession>A0A940WLX8</accession>
<dbReference type="AlphaFoldDB" id="A0A940WLX8"/>
<dbReference type="InterPro" id="IPR029069">
    <property type="entry name" value="HotDog_dom_sf"/>
</dbReference>
<protein>
    <submittedName>
        <fullName evidence="1">Acyl-CoA thioesterase</fullName>
    </submittedName>
</protein>
<dbReference type="SUPFAM" id="SSF54637">
    <property type="entry name" value="Thioesterase/thiol ester dehydrase-isomerase"/>
    <property type="match status" value="1"/>
</dbReference>